<sequence length="99" mass="10995">MEVINWPRDCKLLGSIGNVDYAKTPKAATVYATRGENNPGSCTLYPVIRRILHVARKSVSVCQGSLLAPGQKSDGFMMSTQEYFANVSRKNRCSKLNRQ</sequence>
<reference evidence="1" key="1">
    <citation type="submission" date="2018-11" db="EMBL/GenBank/DDBJ databases">
        <authorList>
            <consortium name="Pathogen Informatics"/>
        </authorList>
    </citation>
    <scope>NUCLEOTIDE SEQUENCE</scope>
</reference>
<dbReference type="AlphaFoldDB" id="A0A3S5AJH0"/>
<keyword evidence="2" id="KW-1185">Reference proteome</keyword>
<dbReference type="Proteomes" id="UP000784294">
    <property type="component" value="Unassembled WGS sequence"/>
</dbReference>
<organism evidence="1 2">
    <name type="scientific">Protopolystoma xenopodis</name>
    <dbReference type="NCBI Taxonomy" id="117903"/>
    <lineage>
        <taxon>Eukaryota</taxon>
        <taxon>Metazoa</taxon>
        <taxon>Spiralia</taxon>
        <taxon>Lophotrochozoa</taxon>
        <taxon>Platyhelminthes</taxon>
        <taxon>Monogenea</taxon>
        <taxon>Polyopisthocotylea</taxon>
        <taxon>Polystomatidea</taxon>
        <taxon>Polystomatidae</taxon>
        <taxon>Protopolystoma</taxon>
    </lineage>
</organism>
<dbReference type="EMBL" id="CAAALY010035964">
    <property type="protein sequence ID" value="VEL18180.1"/>
    <property type="molecule type" value="Genomic_DNA"/>
</dbReference>
<protein>
    <submittedName>
        <fullName evidence="1">Uncharacterized protein</fullName>
    </submittedName>
</protein>
<comment type="caution">
    <text evidence="1">The sequence shown here is derived from an EMBL/GenBank/DDBJ whole genome shotgun (WGS) entry which is preliminary data.</text>
</comment>
<evidence type="ECO:0000313" key="2">
    <source>
        <dbReference type="Proteomes" id="UP000784294"/>
    </source>
</evidence>
<gene>
    <name evidence="1" type="ORF">PXEA_LOCUS11620</name>
</gene>
<name>A0A3S5AJH0_9PLAT</name>
<proteinExistence type="predicted"/>
<accession>A0A3S5AJH0</accession>
<evidence type="ECO:0000313" key="1">
    <source>
        <dbReference type="EMBL" id="VEL18180.1"/>
    </source>
</evidence>